<comment type="similarity">
    <text evidence="1">Belongs to the universal ribosomal protein uS17 family.</text>
</comment>
<dbReference type="OMA" id="FMITEIC"/>
<dbReference type="GO" id="GO:0006412">
    <property type="term" value="P:translation"/>
    <property type="evidence" value="ECO:0007669"/>
    <property type="project" value="InterPro"/>
</dbReference>
<dbReference type="GO" id="GO:1990904">
    <property type="term" value="C:ribonucleoprotein complex"/>
    <property type="evidence" value="ECO:0007669"/>
    <property type="project" value="UniProtKB-KW"/>
</dbReference>
<dbReference type="CDD" id="cd00364">
    <property type="entry name" value="Ribosomal_uS17"/>
    <property type="match status" value="1"/>
</dbReference>
<dbReference type="PRINTS" id="PR00973">
    <property type="entry name" value="RIBOSOMALS17"/>
</dbReference>
<evidence type="ECO:0000313" key="5">
    <source>
        <dbReference type="JaponicusDB" id="SJAG_02359"/>
    </source>
</evidence>
<reference evidence="4 6" key="1">
    <citation type="journal article" date="2011" name="Science">
        <title>Comparative functional genomics of the fission yeasts.</title>
        <authorList>
            <person name="Rhind N."/>
            <person name="Chen Z."/>
            <person name="Yassour M."/>
            <person name="Thompson D.A."/>
            <person name="Haas B.J."/>
            <person name="Habib N."/>
            <person name="Wapinski I."/>
            <person name="Roy S."/>
            <person name="Lin M.F."/>
            <person name="Heiman D.I."/>
            <person name="Young S.K."/>
            <person name="Furuya K."/>
            <person name="Guo Y."/>
            <person name="Pidoux A."/>
            <person name="Chen H.M."/>
            <person name="Robbertse B."/>
            <person name="Goldberg J.M."/>
            <person name="Aoki K."/>
            <person name="Bayne E.H."/>
            <person name="Berlin A.M."/>
            <person name="Desjardins C.A."/>
            <person name="Dobbs E."/>
            <person name="Dukaj L."/>
            <person name="Fan L."/>
            <person name="FitzGerald M.G."/>
            <person name="French C."/>
            <person name="Gujja S."/>
            <person name="Hansen K."/>
            <person name="Keifenheim D."/>
            <person name="Levin J.Z."/>
            <person name="Mosher R.A."/>
            <person name="Mueller C.A."/>
            <person name="Pfiffner J."/>
            <person name="Priest M."/>
            <person name="Russ C."/>
            <person name="Smialowska A."/>
            <person name="Swoboda P."/>
            <person name="Sykes S.M."/>
            <person name="Vaughn M."/>
            <person name="Vengrova S."/>
            <person name="Yoder R."/>
            <person name="Zeng Q."/>
            <person name="Allshire R."/>
            <person name="Baulcombe D."/>
            <person name="Birren B.W."/>
            <person name="Brown W."/>
            <person name="Ekwall K."/>
            <person name="Kellis M."/>
            <person name="Leatherwood J."/>
            <person name="Levin H."/>
            <person name="Margalit H."/>
            <person name="Martienssen R."/>
            <person name="Nieduszynski C.A."/>
            <person name="Spatafora J.W."/>
            <person name="Friedman N."/>
            <person name="Dalgaard J.Z."/>
            <person name="Baumann P."/>
            <person name="Niki H."/>
            <person name="Regev A."/>
            <person name="Nusbaum C."/>
        </authorList>
    </citation>
    <scope>NUCLEOTIDE SEQUENCE [LARGE SCALE GENOMIC DNA]</scope>
    <source>
        <strain evidence="6">yFS275 / FY16936</strain>
    </source>
</reference>
<accession>B6K292</accession>
<dbReference type="HOGENOM" id="CLU_073626_1_2_1"/>
<dbReference type="EMBL" id="KE651166">
    <property type="protein sequence ID" value="EEB07273.1"/>
    <property type="molecule type" value="Genomic_DNA"/>
</dbReference>
<dbReference type="Proteomes" id="UP000001744">
    <property type="component" value="Unassembled WGS sequence"/>
</dbReference>
<dbReference type="eggNOG" id="KOG1740">
    <property type="taxonomic scope" value="Eukaryota"/>
</dbReference>
<dbReference type="GO" id="GO:0005840">
    <property type="term" value="C:ribosome"/>
    <property type="evidence" value="ECO:0007669"/>
    <property type="project" value="UniProtKB-KW"/>
</dbReference>
<dbReference type="JaponicusDB" id="SJAG_02359">
    <property type="gene designation" value="mrps17"/>
</dbReference>
<evidence type="ECO:0000256" key="3">
    <source>
        <dbReference type="ARBA" id="ARBA00023274"/>
    </source>
</evidence>
<dbReference type="GeneID" id="7050004"/>
<keyword evidence="6" id="KW-1185">Reference proteome</keyword>
<organism evidence="4 6">
    <name type="scientific">Schizosaccharomyces japonicus (strain yFS275 / FY16936)</name>
    <name type="common">Fission yeast</name>
    <dbReference type="NCBI Taxonomy" id="402676"/>
    <lineage>
        <taxon>Eukaryota</taxon>
        <taxon>Fungi</taxon>
        <taxon>Dikarya</taxon>
        <taxon>Ascomycota</taxon>
        <taxon>Taphrinomycotina</taxon>
        <taxon>Schizosaccharomycetes</taxon>
        <taxon>Schizosaccharomycetales</taxon>
        <taxon>Schizosaccharomycetaceae</taxon>
        <taxon>Schizosaccharomyces</taxon>
    </lineage>
</organism>
<dbReference type="Gene3D" id="2.40.50.140">
    <property type="entry name" value="Nucleic acid-binding proteins"/>
    <property type="match status" value="1"/>
</dbReference>
<evidence type="ECO:0000313" key="6">
    <source>
        <dbReference type="Proteomes" id="UP000001744"/>
    </source>
</evidence>
<evidence type="ECO:0000256" key="2">
    <source>
        <dbReference type="ARBA" id="ARBA00022980"/>
    </source>
</evidence>
<keyword evidence="2 4" id="KW-0689">Ribosomal protein</keyword>
<dbReference type="OrthoDB" id="274752at2759"/>
<dbReference type="Pfam" id="PF00366">
    <property type="entry name" value="Ribosomal_S17"/>
    <property type="match status" value="1"/>
</dbReference>
<dbReference type="AlphaFoldDB" id="B6K292"/>
<dbReference type="STRING" id="402676.B6K292"/>
<keyword evidence="3" id="KW-0687">Ribonucleoprotein</keyword>
<proteinExistence type="inferred from homology"/>
<sequence>MKARFIGSVVSHFMPNTAKVQVTKLKLHPKIHKTVKVRKNYLVHDTMNAKVGDTVAIEHCGPISKLKRFMITEICKRENE</sequence>
<dbReference type="SUPFAM" id="SSF50249">
    <property type="entry name" value="Nucleic acid-binding proteins"/>
    <property type="match status" value="1"/>
</dbReference>
<gene>
    <name evidence="5" type="primary">mrps17</name>
    <name evidence="4" type="ORF">SJAG_02359</name>
</gene>
<dbReference type="InterPro" id="IPR012340">
    <property type="entry name" value="NA-bd_OB-fold"/>
</dbReference>
<protein>
    <submittedName>
        <fullName evidence="4">Ribosomal protein subunit S17</fullName>
    </submittedName>
</protein>
<dbReference type="VEuPathDB" id="FungiDB:SJAG_02359"/>
<dbReference type="PANTHER" id="PTHR10744">
    <property type="entry name" value="40S RIBOSOMAL PROTEIN S11 FAMILY MEMBER"/>
    <property type="match status" value="1"/>
</dbReference>
<dbReference type="InterPro" id="IPR000266">
    <property type="entry name" value="Ribosomal_uS17"/>
</dbReference>
<name>B6K292_SCHJY</name>
<evidence type="ECO:0000256" key="1">
    <source>
        <dbReference type="ARBA" id="ARBA00010254"/>
    </source>
</evidence>
<evidence type="ECO:0000313" key="4">
    <source>
        <dbReference type="EMBL" id="EEB07273.1"/>
    </source>
</evidence>
<dbReference type="GO" id="GO:0003735">
    <property type="term" value="F:structural constituent of ribosome"/>
    <property type="evidence" value="ECO:0007669"/>
    <property type="project" value="InterPro"/>
</dbReference>
<dbReference type="RefSeq" id="XP_002173566.1">
    <property type="nucleotide sequence ID" value="XM_002173530.1"/>
</dbReference>
<dbReference type="PANTHER" id="PTHR10744:SF1">
    <property type="entry name" value="SMALL RIBOSOMAL SUBUNIT PROTEIN US17M"/>
    <property type="match status" value="1"/>
</dbReference>